<reference evidence="1" key="1">
    <citation type="submission" date="2023-04" db="EMBL/GenBank/DDBJ databases">
        <title>Draft Genome sequencing of Naganishia species isolated from polar environments using Oxford Nanopore Technology.</title>
        <authorList>
            <person name="Leo P."/>
            <person name="Venkateswaran K."/>
        </authorList>
    </citation>
    <scope>NUCLEOTIDE SEQUENCE</scope>
    <source>
        <strain evidence="1">MNA-CCFEE 5423</strain>
    </source>
</reference>
<name>A0ACC2WC10_9TREE</name>
<evidence type="ECO:0000313" key="1">
    <source>
        <dbReference type="EMBL" id="KAJ9109254.1"/>
    </source>
</evidence>
<comment type="caution">
    <text evidence="1">The sequence shown here is derived from an EMBL/GenBank/DDBJ whole genome shotgun (WGS) entry which is preliminary data.</text>
</comment>
<organism evidence="1 2">
    <name type="scientific">Naganishia friedmannii</name>
    <dbReference type="NCBI Taxonomy" id="89922"/>
    <lineage>
        <taxon>Eukaryota</taxon>
        <taxon>Fungi</taxon>
        <taxon>Dikarya</taxon>
        <taxon>Basidiomycota</taxon>
        <taxon>Agaricomycotina</taxon>
        <taxon>Tremellomycetes</taxon>
        <taxon>Filobasidiales</taxon>
        <taxon>Filobasidiaceae</taxon>
        <taxon>Naganishia</taxon>
    </lineage>
</organism>
<dbReference type="Proteomes" id="UP001227268">
    <property type="component" value="Unassembled WGS sequence"/>
</dbReference>
<sequence length="670" mass="73076">MDYVPQYAYRAQKSVGLVDAHPKYAEAENFPTQSASAKSLRYSPSGKTFSYVVGSTVHIVSTTSANTVRTLELPNAIDVAFSPKGRFFFTWERLAKVEDGEAGHKNLKIWWLGSEDEQQSATPPREIGGFVQKAFADWQPLVNDHESHLLRISGPSEISIFEIPSELPDVTSFSAETEIKTIADAYGLFSPISKLRIDGPSIRSMWLSPSKPTASANGSSSSAVPVTQGKEGVAIWTGEYKAAPANVSLYTLRELIDAVSSKGGSGPLPMTQARKNFFKGDKVLLKWNKTGNIALFLTTSDIDNSGKSYYGETNLYLINLNGQYECKVTVEKEGPIHDFTWNPNSREFAVTYGYVPARTTLFDAKANEMHSFGTEARNFLKYQPQGRLLLSAGFGNLNGNVDIWDLRSRKKVCEFSAPNSTVCEWSPCGRFILTGILSPRLRVDNGVKIWWCAGKLLHVQLIDELYQTTWRPDTTDIPFPAEIQAAPQASPSVAQFAPKAATTATKPAGAYRPPGARGTAAPDIFKRQEDGAAVAPATATPRYVPGQRTPKPRTVPGAPDPSAVQGNGKQTKKKKGGAAGSDASTPIVSAPPTPVQEVAPIVDSAADAEGEVMQKKIRNLNKKLKAINELKERRDKGEALEGTQFKKIEGERDILAELSALEKNFDKLKK</sequence>
<dbReference type="EMBL" id="JASBWT010000001">
    <property type="protein sequence ID" value="KAJ9109254.1"/>
    <property type="molecule type" value="Genomic_DNA"/>
</dbReference>
<proteinExistence type="predicted"/>
<keyword evidence="2" id="KW-1185">Reference proteome</keyword>
<accession>A0ACC2WC10</accession>
<protein>
    <submittedName>
        <fullName evidence="1">Uncharacterized protein</fullName>
    </submittedName>
</protein>
<gene>
    <name evidence="1" type="ORF">QFC21_000583</name>
</gene>
<evidence type="ECO:0000313" key="2">
    <source>
        <dbReference type="Proteomes" id="UP001227268"/>
    </source>
</evidence>